<keyword evidence="4" id="KW-1185">Reference proteome</keyword>
<evidence type="ECO:0000313" key="3">
    <source>
        <dbReference type="EMBL" id="OUJ75913.1"/>
    </source>
</evidence>
<protein>
    <recommendedName>
        <fullName evidence="2">Amidohydrolase-related domain-containing protein</fullName>
    </recommendedName>
</protein>
<dbReference type="GO" id="GO:0016810">
    <property type="term" value="F:hydrolase activity, acting on carbon-nitrogen (but not peptide) bonds"/>
    <property type="evidence" value="ECO:0007669"/>
    <property type="project" value="InterPro"/>
</dbReference>
<comment type="caution">
    <text evidence="3">The sequence shown here is derived from an EMBL/GenBank/DDBJ whole genome shotgun (WGS) entry which is preliminary data.</text>
</comment>
<dbReference type="AlphaFoldDB" id="A0A243WJ28"/>
<dbReference type="EMBL" id="MTSE01000001">
    <property type="protein sequence ID" value="OUJ75913.1"/>
    <property type="molecule type" value="Genomic_DNA"/>
</dbReference>
<dbReference type="RefSeq" id="WP_086592158.1">
    <property type="nucleotide sequence ID" value="NZ_MTSE01000001.1"/>
</dbReference>
<evidence type="ECO:0000259" key="2">
    <source>
        <dbReference type="Pfam" id="PF01979"/>
    </source>
</evidence>
<sequence length="668" mass="72907">MKPAWLALPLGCTLFSPIAFAQTPADSGTFLLHKFEQRIGKETYRMTSSAQALTYDVRFRFVDRGMPVPLRANITVTPGGEPLSLGVSGNTSRFSTIKDSVQLLAGGSNVWVKVGDQEARSLKLNPATPHFPVAGYSPATGQMLLLRYWRQHKEPASLDLLPSGKVRIRRDGQDTLTFQNKPLVLQRYVLKGLVWGNELLWTDQQDRLVCIITNDAEGDKIEMLAQPYEALLPTLIGRAATHGMRLFTAEVGAEAKVKAATKPQQLAFVGGTVVDVVQGRTIPNAVVLVDGGKITQVGPAAKVKVPKQAQVIRAEGKTIVPGLWDMHAHFQQAEWGPAYLAAGVTTVRDCGNEFSYINAVQQAIDAGRGVGPRILKAGIIDGDGPRALGIVRVNTPAEAAQVVQRYQDSGFVQIKLYSSLKPDIVRAICEEAHKRGLTVTGHIPEGMTLLQGVAAGMDQVNHLPYVAEVLTRNPDRSVVVPDTTSARVFRFLKEHHTVVDPTLGVYEMTARSLKDDLTPIEPAFASLPQALQALFLTMGTTPERSAGAKPIMESFYHLVKQLYDNGIPIVAGTDMMFPGTSLARELELYVQAGLTPMQALQTATITPARVMKLAQRTGSLDPGKQADLLLIDSNPLQQIRDIRRVQLVVKDGQLYEPARMRQLADFQK</sequence>
<dbReference type="InterPro" id="IPR051781">
    <property type="entry name" value="Metallo-dep_Hydrolase"/>
</dbReference>
<evidence type="ECO:0000256" key="1">
    <source>
        <dbReference type="SAM" id="SignalP"/>
    </source>
</evidence>
<dbReference type="PANTHER" id="PTHR43135:SF3">
    <property type="entry name" value="ALPHA-D-RIBOSE 1-METHYLPHOSPHONATE 5-TRIPHOSPHATE DIPHOSPHATASE"/>
    <property type="match status" value="1"/>
</dbReference>
<organism evidence="3 4">
    <name type="scientific">Hymenobacter crusticola</name>
    <dbReference type="NCBI Taxonomy" id="1770526"/>
    <lineage>
        <taxon>Bacteria</taxon>
        <taxon>Pseudomonadati</taxon>
        <taxon>Bacteroidota</taxon>
        <taxon>Cytophagia</taxon>
        <taxon>Cytophagales</taxon>
        <taxon>Hymenobacteraceae</taxon>
        <taxon>Hymenobacter</taxon>
    </lineage>
</organism>
<keyword evidence="1" id="KW-0732">Signal</keyword>
<gene>
    <name evidence="3" type="ORF">BXP70_01075</name>
</gene>
<name>A0A243WJ28_9BACT</name>
<dbReference type="InterPro" id="IPR006680">
    <property type="entry name" value="Amidohydro-rel"/>
</dbReference>
<feature type="signal peptide" evidence="1">
    <location>
        <begin position="1"/>
        <end position="21"/>
    </location>
</feature>
<dbReference type="Gene3D" id="1.20.58.520">
    <property type="entry name" value="Amidohydrolase"/>
    <property type="match status" value="1"/>
</dbReference>
<dbReference type="SUPFAM" id="SSF51556">
    <property type="entry name" value="Metallo-dependent hydrolases"/>
    <property type="match status" value="1"/>
</dbReference>
<dbReference type="Gene3D" id="3.40.50.10910">
    <property type="entry name" value="Amidohydrolase"/>
    <property type="match status" value="1"/>
</dbReference>
<reference evidence="3 4" key="1">
    <citation type="submission" date="2017-01" db="EMBL/GenBank/DDBJ databases">
        <title>A new Hymenobacter.</title>
        <authorList>
            <person name="Liang Y."/>
            <person name="Feng F."/>
        </authorList>
    </citation>
    <scope>NUCLEOTIDE SEQUENCE [LARGE SCALE GENOMIC DNA]</scope>
    <source>
        <strain evidence="3">MIMBbqt21</strain>
    </source>
</reference>
<dbReference type="InterPro" id="IPR011059">
    <property type="entry name" value="Metal-dep_hydrolase_composite"/>
</dbReference>
<accession>A0A243WJ28</accession>
<dbReference type="InterPro" id="IPR032466">
    <property type="entry name" value="Metal_Hydrolase"/>
</dbReference>
<dbReference type="Proteomes" id="UP000194873">
    <property type="component" value="Unassembled WGS sequence"/>
</dbReference>
<dbReference type="Gene3D" id="2.30.40.10">
    <property type="entry name" value="Urease, subunit C, domain 1"/>
    <property type="match status" value="1"/>
</dbReference>
<dbReference type="OrthoDB" id="9797498at2"/>
<dbReference type="PANTHER" id="PTHR43135">
    <property type="entry name" value="ALPHA-D-RIBOSE 1-METHYLPHOSPHONATE 5-TRIPHOSPHATE DIPHOSPHATASE"/>
    <property type="match status" value="1"/>
</dbReference>
<proteinExistence type="predicted"/>
<feature type="domain" description="Amidohydrolase-related" evidence="2">
    <location>
        <begin position="318"/>
        <end position="654"/>
    </location>
</feature>
<dbReference type="SUPFAM" id="SSF51338">
    <property type="entry name" value="Composite domain of metallo-dependent hydrolases"/>
    <property type="match status" value="1"/>
</dbReference>
<evidence type="ECO:0000313" key="4">
    <source>
        <dbReference type="Proteomes" id="UP000194873"/>
    </source>
</evidence>
<dbReference type="Pfam" id="PF01979">
    <property type="entry name" value="Amidohydro_1"/>
    <property type="match status" value="1"/>
</dbReference>
<dbReference type="Gene3D" id="3.30.110.90">
    <property type="entry name" value="Amidohydrolase"/>
    <property type="match status" value="1"/>
</dbReference>
<feature type="chain" id="PRO_5013054741" description="Amidohydrolase-related domain-containing protein" evidence="1">
    <location>
        <begin position="22"/>
        <end position="668"/>
    </location>
</feature>